<sequence length="593" mass="66204">MASKIIIPVHSSASSHELAHFLSAGGFGAGFVRHRDIWSKNDEFLEMVWALVRGPRSDGSLMKLLYMRHTVIETEMVVQCFETRLRAEARCGRLPDDDVRVTAVTFGIARRLFTQSEALCENVVILVDGTHMDTIDTEIALGLMNQSINPASCVKILGLYSDYWDDKEAERAVPLFSPLLRKAGIQKLSVSFVRSVTLGDGPRPSLVDRRGLIDAVLECVNQGKHVAFYLPRGIAHECMIMDPDAGFRTIPFKRVGLVVYSHLTEQGRKVIFNPVAGVLVHSVRSGLLDRRQRQSQLQTGDRLRTRHVWLYDGLLEKVLLDVDYNKEFVFELVRSWPGKPMADIPLDLGKRDKQILRRNLRHLAVAGIIEPHQNGFALTKTKGAEMAKILPICGNNGLSFELASLVASSRYGVAHTKSKRLLIRLAVMGARLDDFLIHLSPEFDENYHVSWAWMEEARRHMAGPARGLMAAGRLRPEWEEPLTTEELQDVQFQLVLAFIANLAVWDLGTDQITLVSSGHEVVLAPISLVVHQHMARLQSIPEEGYLVLADRIQAGGPTGDQLMAESVLCMGAGPLKVVRMVLGESAVDWLKWP</sequence>
<dbReference type="OrthoDB" id="4791043at2759"/>
<gene>
    <name evidence="1" type="ORF">DHEL01_v207453</name>
</gene>
<evidence type="ECO:0000313" key="1">
    <source>
        <dbReference type="EMBL" id="POS74155.1"/>
    </source>
</evidence>
<organism evidence="1 2">
    <name type="scientific">Diaporthe helianthi</name>
    <dbReference type="NCBI Taxonomy" id="158607"/>
    <lineage>
        <taxon>Eukaryota</taxon>
        <taxon>Fungi</taxon>
        <taxon>Dikarya</taxon>
        <taxon>Ascomycota</taxon>
        <taxon>Pezizomycotina</taxon>
        <taxon>Sordariomycetes</taxon>
        <taxon>Sordariomycetidae</taxon>
        <taxon>Diaporthales</taxon>
        <taxon>Diaporthaceae</taxon>
        <taxon>Diaporthe</taxon>
    </lineage>
</organism>
<proteinExistence type="predicted"/>
<dbReference type="InParanoid" id="A0A2P5HVA8"/>
<dbReference type="Proteomes" id="UP000094444">
    <property type="component" value="Unassembled WGS sequence"/>
</dbReference>
<reference evidence="1" key="1">
    <citation type="submission" date="2017-09" db="EMBL/GenBank/DDBJ databases">
        <title>Polyketide synthases of a Diaporthe helianthi virulent isolate.</title>
        <authorList>
            <person name="Baroncelli R."/>
        </authorList>
    </citation>
    <scope>NUCLEOTIDE SEQUENCE [LARGE SCALE GENOMIC DNA]</scope>
    <source>
        <strain evidence="1">7/96</strain>
    </source>
</reference>
<accession>A0A2P5HVA8</accession>
<comment type="caution">
    <text evidence="1">The sequence shown here is derived from an EMBL/GenBank/DDBJ whole genome shotgun (WGS) entry which is preliminary data.</text>
</comment>
<protein>
    <submittedName>
        <fullName evidence="1">Uncharacterized protein</fullName>
    </submittedName>
</protein>
<dbReference type="AlphaFoldDB" id="A0A2P5HVA8"/>
<evidence type="ECO:0000313" key="2">
    <source>
        <dbReference type="Proteomes" id="UP000094444"/>
    </source>
</evidence>
<dbReference type="EMBL" id="MAVT02000675">
    <property type="protein sequence ID" value="POS74155.1"/>
    <property type="molecule type" value="Genomic_DNA"/>
</dbReference>
<name>A0A2P5HVA8_DIAHE</name>
<keyword evidence="2" id="KW-1185">Reference proteome</keyword>